<dbReference type="Pfam" id="PF00903">
    <property type="entry name" value="Glyoxalase"/>
    <property type="match status" value="1"/>
</dbReference>
<keyword evidence="7" id="KW-1185">Reference proteome</keyword>
<organism evidence="6 7">
    <name type="scientific">Caulobacter ginsengisoli</name>
    <dbReference type="NCBI Taxonomy" id="400775"/>
    <lineage>
        <taxon>Bacteria</taxon>
        <taxon>Pseudomonadati</taxon>
        <taxon>Pseudomonadota</taxon>
        <taxon>Alphaproteobacteria</taxon>
        <taxon>Caulobacterales</taxon>
        <taxon>Caulobacteraceae</taxon>
        <taxon>Caulobacter</taxon>
    </lineage>
</organism>
<dbReference type="PANTHER" id="PTHR46036">
    <property type="entry name" value="LACTOYLGLUTATHIONE LYASE"/>
    <property type="match status" value="1"/>
</dbReference>
<dbReference type="PANTHER" id="PTHR46036:SF5">
    <property type="entry name" value="LACTOYLGLUTATHIONE LYASE"/>
    <property type="match status" value="1"/>
</dbReference>
<dbReference type="GO" id="GO:0016829">
    <property type="term" value="F:lyase activity"/>
    <property type="evidence" value="ECO:0007669"/>
    <property type="project" value="UniProtKB-KW"/>
</dbReference>
<evidence type="ECO:0000256" key="3">
    <source>
        <dbReference type="ARBA" id="ARBA00032460"/>
    </source>
</evidence>
<feature type="domain" description="VOC" evidence="5">
    <location>
        <begin position="16"/>
        <end position="136"/>
    </location>
</feature>
<dbReference type="InterPro" id="IPR037523">
    <property type="entry name" value="VOC_core"/>
</dbReference>
<dbReference type="InterPro" id="IPR029068">
    <property type="entry name" value="Glyas_Bleomycin-R_OHBP_Dase"/>
</dbReference>
<dbReference type="Proteomes" id="UP001228905">
    <property type="component" value="Unassembled WGS sequence"/>
</dbReference>
<dbReference type="EMBL" id="JAUSVS010000012">
    <property type="protein sequence ID" value="MDQ0466580.1"/>
    <property type="molecule type" value="Genomic_DNA"/>
</dbReference>
<evidence type="ECO:0000256" key="4">
    <source>
        <dbReference type="ARBA" id="ARBA00033298"/>
    </source>
</evidence>
<proteinExistence type="predicted"/>
<dbReference type="InterPro" id="IPR004360">
    <property type="entry name" value="Glyas_Fos-R_dOase_dom"/>
</dbReference>
<gene>
    <name evidence="6" type="ORF">QO010_004375</name>
</gene>
<dbReference type="Gene3D" id="3.10.180.10">
    <property type="entry name" value="2,3-Dihydroxybiphenyl 1,2-Dioxygenase, domain 1"/>
    <property type="match status" value="1"/>
</dbReference>
<dbReference type="PROSITE" id="PS51819">
    <property type="entry name" value="VOC"/>
    <property type="match status" value="1"/>
</dbReference>
<comment type="caution">
    <text evidence="6">The sequence shown here is derived from an EMBL/GenBank/DDBJ whole genome shotgun (WGS) entry which is preliminary data.</text>
</comment>
<dbReference type="SUPFAM" id="SSF54593">
    <property type="entry name" value="Glyoxalase/Bleomycin resistance protein/Dihydroxybiphenyl dioxygenase"/>
    <property type="match status" value="1"/>
</dbReference>
<dbReference type="RefSeq" id="WP_307352699.1">
    <property type="nucleotide sequence ID" value="NZ_JAUSVS010000012.1"/>
</dbReference>
<evidence type="ECO:0000259" key="5">
    <source>
        <dbReference type="PROSITE" id="PS51819"/>
    </source>
</evidence>
<reference evidence="6 7" key="1">
    <citation type="submission" date="2023-07" db="EMBL/GenBank/DDBJ databases">
        <title>Genomic Encyclopedia of Type Strains, Phase IV (KMG-IV): sequencing the most valuable type-strain genomes for metagenomic binning, comparative biology and taxonomic classification.</title>
        <authorList>
            <person name="Goeker M."/>
        </authorList>
    </citation>
    <scope>NUCLEOTIDE SEQUENCE [LARGE SCALE GENOMIC DNA]</scope>
    <source>
        <strain evidence="6 7">DSM 18695</strain>
    </source>
</reference>
<keyword evidence="6" id="KW-0456">Lyase</keyword>
<evidence type="ECO:0000256" key="1">
    <source>
        <dbReference type="ARBA" id="ARBA00030291"/>
    </source>
</evidence>
<evidence type="ECO:0000313" key="7">
    <source>
        <dbReference type="Proteomes" id="UP001228905"/>
    </source>
</evidence>
<sequence>MTNAAVQAPSALRPAKMIFLKLVVADLDAMVDFYQRAFGLVATRTIEMDDLKEVILQRSADDKGPSLILYFHKDCRPLTVGSAHGPVGLAVEDVDRAFAHAIVQGAVAVREPFDVPGMRVAFVADPEGHEIEMVRFK</sequence>
<name>A0ABU0IX68_9CAUL</name>
<protein>
    <recommendedName>
        <fullName evidence="2">Aldoketomutase</fullName>
    </recommendedName>
    <alternativeName>
        <fullName evidence="1">Ketone-aldehyde mutase</fullName>
    </alternativeName>
    <alternativeName>
        <fullName evidence="3">Methylglyoxalase</fullName>
    </alternativeName>
    <alternativeName>
        <fullName evidence="4">S-D-lactoylglutathione methylglyoxal lyase</fullName>
    </alternativeName>
</protein>
<accession>A0ABU0IX68</accession>
<evidence type="ECO:0000313" key="6">
    <source>
        <dbReference type="EMBL" id="MDQ0466580.1"/>
    </source>
</evidence>
<evidence type="ECO:0000256" key="2">
    <source>
        <dbReference type="ARBA" id="ARBA00030892"/>
    </source>
</evidence>